<dbReference type="PANTHER" id="PTHR46481:SF10">
    <property type="entry name" value="ZINC FINGER BED DOMAIN-CONTAINING PROTEIN 39"/>
    <property type="match status" value="1"/>
</dbReference>
<sequence length="245" mass="27923">MLPPLIFEGHSDEVPLIDKAKNSWSSHIYAFYNGDVSIEYRENKLHHVFTCTARGCGHKVSRNQTSKDRNSTKNLRKHALKCWGEDTVNAASDIGGLEQARALLKRHKGERNQRLTDIFKSHSTAGHGATLSHVPLTRAQTRLRPFRIAVDRGFRYLMKSGRPNLWTPSPSTIARDVKVLYKKTREHISIRLRERDGCVSLATDAWTSPNHRAFVAVSGHWEEDGQRVNCLLDFVEVPKVHIFIH</sequence>
<dbReference type="InterPro" id="IPR052035">
    <property type="entry name" value="ZnF_BED_domain_contain"/>
</dbReference>
<evidence type="ECO:0000256" key="4">
    <source>
        <dbReference type="ARBA" id="ARBA00022833"/>
    </source>
</evidence>
<keyword evidence="2" id="KW-0479">Metal-binding</keyword>
<proteinExistence type="predicted"/>
<evidence type="ECO:0000313" key="6">
    <source>
        <dbReference type="EMBL" id="KAJ7688261.1"/>
    </source>
</evidence>
<name>A0AAD7GCQ3_MYCRO</name>
<accession>A0AAD7GCQ3</accession>
<dbReference type="Proteomes" id="UP001221757">
    <property type="component" value="Unassembled WGS sequence"/>
</dbReference>
<evidence type="ECO:0000256" key="2">
    <source>
        <dbReference type="ARBA" id="ARBA00022723"/>
    </source>
</evidence>
<keyword evidence="7" id="KW-1185">Reference proteome</keyword>
<comment type="caution">
    <text evidence="6">The sequence shown here is derived from an EMBL/GenBank/DDBJ whole genome shotgun (WGS) entry which is preliminary data.</text>
</comment>
<dbReference type="AlphaFoldDB" id="A0AAD7GCQ3"/>
<evidence type="ECO:0000256" key="1">
    <source>
        <dbReference type="ARBA" id="ARBA00004123"/>
    </source>
</evidence>
<evidence type="ECO:0000256" key="5">
    <source>
        <dbReference type="ARBA" id="ARBA00023242"/>
    </source>
</evidence>
<comment type="subcellular location">
    <subcellularLocation>
        <location evidence="1">Nucleus</location>
    </subcellularLocation>
</comment>
<dbReference type="GO" id="GO:0005634">
    <property type="term" value="C:nucleus"/>
    <property type="evidence" value="ECO:0007669"/>
    <property type="project" value="UniProtKB-SubCell"/>
</dbReference>
<dbReference type="GO" id="GO:0008270">
    <property type="term" value="F:zinc ion binding"/>
    <property type="evidence" value="ECO:0007669"/>
    <property type="project" value="UniProtKB-KW"/>
</dbReference>
<organism evidence="6 7">
    <name type="scientific">Mycena rosella</name>
    <name type="common">Pink bonnet</name>
    <name type="synonym">Agaricus rosellus</name>
    <dbReference type="NCBI Taxonomy" id="1033263"/>
    <lineage>
        <taxon>Eukaryota</taxon>
        <taxon>Fungi</taxon>
        <taxon>Dikarya</taxon>
        <taxon>Basidiomycota</taxon>
        <taxon>Agaricomycotina</taxon>
        <taxon>Agaricomycetes</taxon>
        <taxon>Agaricomycetidae</taxon>
        <taxon>Agaricales</taxon>
        <taxon>Marasmiineae</taxon>
        <taxon>Mycenaceae</taxon>
        <taxon>Mycena</taxon>
    </lineage>
</organism>
<gene>
    <name evidence="6" type="ORF">B0H17DRAFT_938581</name>
</gene>
<keyword evidence="5" id="KW-0539">Nucleus</keyword>
<reference evidence="6" key="1">
    <citation type="submission" date="2023-03" db="EMBL/GenBank/DDBJ databases">
        <title>Massive genome expansion in bonnet fungi (Mycena s.s.) driven by repeated elements and novel gene families across ecological guilds.</title>
        <authorList>
            <consortium name="Lawrence Berkeley National Laboratory"/>
            <person name="Harder C.B."/>
            <person name="Miyauchi S."/>
            <person name="Viragh M."/>
            <person name="Kuo A."/>
            <person name="Thoen E."/>
            <person name="Andreopoulos B."/>
            <person name="Lu D."/>
            <person name="Skrede I."/>
            <person name="Drula E."/>
            <person name="Henrissat B."/>
            <person name="Morin E."/>
            <person name="Kohler A."/>
            <person name="Barry K."/>
            <person name="LaButti K."/>
            <person name="Morin E."/>
            <person name="Salamov A."/>
            <person name="Lipzen A."/>
            <person name="Mereny Z."/>
            <person name="Hegedus B."/>
            <person name="Baldrian P."/>
            <person name="Stursova M."/>
            <person name="Weitz H."/>
            <person name="Taylor A."/>
            <person name="Grigoriev I.V."/>
            <person name="Nagy L.G."/>
            <person name="Martin F."/>
            <person name="Kauserud H."/>
        </authorList>
    </citation>
    <scope>NUCLEOTIDE SEQUENCE</scope>
    <source>
        <strain evidence="6">CBHHK067</strain>
    </source>
</reference>
<evidence type="ECO:0000313" key="7">
    <source>
        <dbReference type="Proteomes" id="UP001221757"/>
    </source>
</evidence>
<keyword evidence="3" id="KW-0863">Zinc-finger</keyword>
<evidence type="ECO:0000256" key="3">
    <source>
        <dbReference type="ARBA" id="ARBA00022771"/>
    </source>
</evidence>
<protein>
    <submittedName>
        <fullName evidence="6">Uncharacterized protein</fullName>
    </submittedName>
</protein>
<dbReference type="EMBL" id="JARKIE010000080">
    <property type="protein sequence ID" value="KAJ7688261.1"/>
    <property type="molecule type" value="Genomic_DNA"/>
</dbReference>
<dbReference type="PANTHER" id="PTHR46481">
    <property type="entry name" value="ZINC FINGER BED DOMAIN-CONTAINING PROTEIN 4"/>
    <property type="match status" value="1"/>
</dbReference>
<keyword evidence="4" id="KW-0862">Zinc</keyword>